<feature type="transmembrane region" description="Helical" evidence="1">
    <location>
        <begin position="172"/>
        <end position="194"/>
    </location>
</feature>
<comment type="caution">
    <text evidence="3">The sequence shown here is derived from an EMBL/GenBank/DDBJ whole genome shotgun (WGS) entry which is preliminary data.</text>
</comment>
<protein>
    <recommendedName>
        <fullName evidence="5">L domain-like protein</fullName>
    </recommendedName>
</protein>
<feature type="transmembrane region" description="Helical" evidence="1">
    <location>
        <begin position="222"/>
        <end position="249"/>
    </location>
</feature>
<evidence type="ECO:0008006" key="5">
    <source>
        <dbReference type="Google" id="ProtNLM"/>
    </source>
</evidence>
<name>A0A1Y2ATF4_9FUNG</name>
<dbReference type="SUPFAM" id="SSF52058">
    <property type="entry name" value="L domain-like"/>
    <property type="match status" value="1"/>
</dbReference>
<feature type="transmembrane region" description="Helical" evidence="1">
    <location>
        <begin position="261"/>
        <end position="280"/>
    </location>
</feature>
<gene>
    <name evidence="3" type="ORF">LY90DRAFT_674934</name>
</gene>
<evidence type="ECO:0000256" key="1">
    <source>
        <dbReference type="SAM" id="Phobius"/>
    </source>
</evidence>
<feature type="chain" id="PRO_5012643784" description="L domain-like protein" evidence="2">
    <location>
        <begin position="24"/>
        <end position="321"/>
    </location>
</feature>
<keyword evidence="1" id="KW-0472">Membrane</keyword>
<keyword evidence="4" id="KW-1185">Reference proteome</keyword>
<accession>A0A1Y2ATF4</accession>
<evidence type="ECO:0000313" key="3">
    <source>
        <dbReference type="EMBL" id="ORY25225.1"/>
    </source>
</evidence>
<proteinExistence type="predicted"/>
<dbReference type="EMBL" id="MCOG01000214">
    <property type="protein sequence ID" value="ORY25225.1"/>
    <property type="molecule type" value="Genomic_DNA"/>
</dbReference>
<keyword evidence="1" id="KW-0812">Transmembrane</keyword>
<keyword evidence="1" id="KW-1133">Transmembrane helix</keyword>
<dbReference type="STRING" id="1754190.A0A1Y2ATF4"/>
<dbReference type="Gene3D" id="3.80.10.10">
    <property type="entry name" value="Ribonuclease Inhibitor"/>
    <property type="match status" value="1"/>
</dbReference>
<organism evidence="3 4">
    <name type="scientific">Neocallimastix californiae</name>
    <dbReference type="NCBI Taxonomy" id="1754190"/>
    <lineage>
        <taxon>Eukaryota</taxon>
        <taxon>Fungi</taxon>
        <taxon>Fungi incertae sedis</taxon>
        <taxon>Chytridiomycota</taxon>
        <taxon>Chytridiomycota incertae sedis</taxon>
        <taxon>Neocallimastigomycetes</taxon>
        <taxon>Neocallimastigales</taxon>
        <taxon>Neocallimastigaceae</taxon>
        <taxon>Neocallimastix</taxon>
    </lineage>
</organism>
<dbReference type="PANTHER" id="PTHR48009:SF4">
    <property type="entry name" value="LEUCINE-RICH REPEAT (LRR) FAMILY PROTEIN"/>
    <property type="match status" value="1"/>
</dbReference>
<dbReference type="AlphaFoldDB" id="A0A1Y2ATF4"/>
<sequence>MKYSNLISFVFFLIFSLFETITAHAITNDSIPDDCKVVEEVINMIGNDLQKTYKNLNIINCCNFRQITCKNLNNQAVVTEIKFNNYENLSNQDMGKIISQFAKLPHLTTLEMSDNLIVGELPNNLSELKKLQKLDLRGNCWNDKNANTTLSIKELNKCIISNRIVKNFTHNVLYLLSILAIFMINFIHITDVFIRLVEMDRIYKSFLNKVFHHLGIDIRDNVWLYMIFFLIPLLSYTIFHQGTFISLYYGLSMDNLILMKVFKYGYLAAIIVQIIYKFTASTFTIRERRVRYVFDLFIVIFPIAYYIHGVKLINKYEELMK</sequence>
<evidence type="ECO:0000313" key="4">
    <source>
        <dbReference type="Proteomes" id="UP000193920"/>
    </source>
</evidence>
<keyword evidence="2" id="KW-0732">Signal</keyword>
<dbReference type="InterPro" id="IPR053213">
    <property type="entry name" value="RLP29"/>
</dbReference>
<dbReference type="PANTHER" id="PTHR48009">
    <property type="entry name" value="LEUCINE-RICH REPEAT (LRR) FAMILY PROTEIN"/>
    <property type="match status" value="1"/>
</dbReference>
<feature type="transmembrane region" description="Helical" evidence="1">
    <location>
        <begin position="292"/>
        <end position="313"/>
    </location>
</feature>
<evidence type="ECO:0000256" key="2">
    <source>
        <dbReference type="SAM" id="SignalP"/>
    </source>
</evidence>
<feature type="signal peptide" evidence="2">
    <location>
        <begin position="1"/>
        <end position="23"/>
    </location>
</feature>
<dbReference type="Proteomes" id="UP000193920">
    <property type="component" value="Unassembled WGS sequence"/>
</dbReference>
<reference evidence="3 4" key="1">
    <citation type="submission" date="2016-08" db="EMBL/GenBank/DDBJ databases">
        <title>A Parts List for Fungal Cellulosomes Revealed by Comparative Genomics.</title>
        <authorList>
            <consortium name="DOE Joint Genome Institute"/>
            <person name="Haitjema C.H."/>
            <person name="Gilmore S.P."/>
            <person name="Henske J.K."/>
            <person name="Solomon K.V."/>
            <person name="De Groot R."/>
            <person name="Kuo A."/>
            <person name="Mondo S.J."/>
            <person name="Salamov A.A."/>
            <person name="Labutti K."/>
            <person name="Zhao Z."/>
            <person name="Chiniquy J."/>
            <person name="Barry K."/>
            <person name="Brewer H.M."/>
            <person name="Purvine S.O."/>
            <person name="Wright A.T."/>
            <person name="Boxma B."/>
            <person name="Van Alen T."/>
            <person name="Hackstein J.H."/>
            <person name="Baker S.E."/>
            <person name="Grigoriev I.V."/>
            <person name="O'Malley M.A."/>
        </authorList>
    </citation>
    <scope>NUCLEOTIDE SEQUENCE [LARGE SCALE GENOMIC DNA]</scope>
    <source>
        <strain evidence="3 4">G1</strain>
    </source>
</reference>
<dbReference type="InterPro" id="IPR032675">
    <property type="entry name" value="LRR_dom_sf"/>
</dbReference>